<feature type="transmembrane region" description="Helical" evidence="6">
    <location>
        <begin position="124"/>
        <end position="141"/>
    </location>
</feature>
<organism evidence="9">
    <name type="scientific">Naegleria gruberi</name>
    <name type="common">Amoeba</name>
    <dbReference type="NCBI Taxonomy" id="5762"/>
    <lineage>
        <taxon>Eukaryota</taxon>
        <taxon>Discoba</taxon>
        <taxon>Heterolobosea</taxon>
        <taxon>Tetramitia</taxon>
        <taxon>Eutetramitia</taxon>
        <taxon>Vahlkampfiidae</taxon>
        <taxon>Naegleria</taxon>
    </lineage>
</organism>
<evidence type="ECO:0000256" key="1">
    <source>
        <dbReference type="ARBA" id="ARBA00004141"/>
    </source>
</evidence>
<evidence type="ECO:0000313" key="9">
    <source>
        <dbReference type="Proteomes" id="UP000006671"/>
    </source>
</evidence>
<dbReference type="GO" id="GO:0016020">
    <property type="term" value="C:membrane"/>
    <property type="evidence" value="ECO:0007669"/>
    <property type="project" value="UniProtKB-SubCell"/>
</dbReference>
<dbReference type="VEuPathDB" id="AmoebaDB:NAEGRDRAFT_68950"/>
<dbReference type="InterPro" id="IPR016439">
    <property type="entry name" value="Lag1/Lac1-like"/>
</dbReference>
<evidence type="ECO:0000256" key="6">
    <source>
        <dbReference type="SAM" id="Phobius"/>
    </source>
</evidence>
<dbReference type="AlphaFoldDB" id="D2VJ89"/>
<dbReference type="Pfam" id="PF03798">
    <property type="entry name" value="TRAM_LAG1_CLN8"/>
    <property type="match status" value="1"/>
</dbReference>
<dbReference type="RefSeq" id="XP_002675896.1">
    <property type="nucleotide sequence ID" value="XM_002675850.1"/>
</dbReference>
<feature type="transmembrane region" description="Helical" evidence="6">
    <location>
        <begin position="321"/>
        <end position="343"/>
    </location>
</feature>
<evidence type="ECO:0000256" key="2">
    <source>
        <dbReference type="ARBA" id="ARBA00022692"/>
    </source>
</evidence>
<dbReference type="EMBL" id="GG738875">
    <property type="protein sequence ID" value="EFC43152.1"/>
    <property type="molecule type" value="Genomic_DNA"/>
</dbReference>
<dbReference type="GeneID" id="8853301"/>
<sequence>MTLVEAVHLDNHGENNSIMNTISYHTIDAIFGLYGSNNSFRYTVHPHNTSSPPHNFPLIMGSEEPAPFRRVNWSIHDTITMLTMAIVIFMTRKILYEKVLNPMMRNNRFNVIAPLTRARFKENVWFFSYYLFATILGYSILSETSWFNNASFCVLEYPHGHTGYETPYFRYYMLMGCAFYVQALFTLLFVDEKLSDFLEMVVHHIATIMLISFCLTSSHHRVGSIVLILHDFVDIFLYGAKAFHHLKNETMSTVLFIAFTLAFFCMRLVLLPYIIYLAAANFHGWDDPSRYYIFRYVSDSIFPAEVSDYGCCILKYCASTYWLLIVLLCLLVLLHVFWFYLVLRILVRTIRGTTLADIREDDGEGHEHQD</sequence>
<dbReference type="OMA" id="THAAEFK"/>
<evidence type="ECO:0000256" key="5">
    <source>
        <dbReference type="PROSITE-ProRule" id="PRU00205"/>
    </source>
</evidence>
<dbReference type="GO" id="GO:0046513">
    <property type="term" value="P:ceramide biosynthetic process"/>
    <property type="evidence" value="ECO:0007669"/>
    <property type="project" value="InterPro"/>
</dbReference>
<keyword evidence="4 5" id="KW-0472">Membrane</keyword>
<dbReference type="GO" id="GO:0050291">
    <property type="term" value="F:sphingosine N-acyltransferase activity"/>
    <property type="evidence" value="ECO:0007669"/>
    <property type="project" value="InterPro"/>
</dbReference>
<dbReference type="Proteomes" id="UP000006671">
    <property type="component" value="Unassembled WGS sequence"/>
</dbReference>
<accession>D2VJ89</accession>
<dbReference type="PIRSF" id="PIRSF005225">
    <property type="entry name" value="LAG1_LAC1"/>
    <property type="match status" value="1"/>
</dbReference>
<evidence type="ECO:0000313" key="8">
    <source>
        <dbReference type="EMBL" id="EFC43152.1"/>
    </source>
</evidence>
<reference evidence="8 9" key="1">
    <citation type="journal article" date="2010" name="Cell">
        <title>The genome of Naegleria gruberi illuminates early eukaryotic versatility.</title>
        <authorList>
            <person name="Fritz-Laylin L.K."/>
            <person name="Prochnik S.E."/>
            <person name="Ginger M.L."/>
            <person name="Dacks J.B."/>
            <person name="Carpenter M.L."/>
            <person name="Field M.C."/>
            <person name="Kuo A."/>
            <person name="Paredez A."/>
            <person name="Chapman J."/>
            <person name="Pham J."/>
            <person name="Shu S."/>
            <person name="Neupane R."/>
            <person name="Cipriano M."/>
            <person name="Mancuso J."/>
            <person name="Tu H."/>
            <person name="Salamov A."/>
            <person name="Lindquist E."/>
            <person name="Shapiro H."/>
            <person name="Lucas S."/>
            <person name="Grigoriev I.V."/>
            <person name="Cande W.Z."/>
            <person name="Fulton C."/>
            <person name="Rokhsar D.S."/>
            <person name="Dawson S.C."/>
        </authorList>
    </citation>
    <scope>NUCLEOTIDE SEQUENCE [LARGE SCALE GENOMIC DNA]</scope>
    <source>
        <strain evidence="8 9">NEG-M</strain>
    </source>
</reference>
<keyword evidence="3 6" id="KW-1133">Transmembrane helix</keyword>
<dbReference type="eggNOG" id="KOG1607">
    <property type="taxonomic scope" value="Eukaryota"/>
</dbReference>
<dbReference type="KEGG" id="ngr:NAEGRDRAFT_68950"/>
<evidence type="ECO:0000259" key="7">
    <source>
        <dbReference type="PROSITE" id="PS50922"/>
    </source>
</evidence>
<dbReference type="PROSITE" id="PS50922">
    <property type="entry name" value="TLC"/>
    <property type="match status" value="1"/>
</dbReference>
<protein>
    <recommendedName>
        <fullName evidence="7">TLC domain-containing protein</fullName>
    </recommendedName>
</protein>
<dbReference type="SMART" id="SM00724">
    <property type="entry name" value="TLC"/>
    <property type="match status" value="1"/>
</dbReference>
<gene>
    <name evidence="8" type="ORF">NAEGRDRAFT_68950</name>
</gene>
<keyword evidence="2 5" id="KW-0812">Transmembrane</keyword>
<keyword evidence="9" id="KW-1185">Reference proteome</keyword>
<dbReference type="PANTHER" id="PTHR12560:SF0">
    <property type="entry name" value="LD18904P"/>
    <property type="match status" value="1"/>
</dbReference>
<comment type="subcellular location">
    <subcellularLocation>
        <location evidence="1">Membrane</location>
        <topology evidence="1">Multi-pass membrane protein</topology>
    </subcellularLocation>
</comment>
<proteinExistence type="predicted"/>
<name>D2VJ89_NAEGR</name>
<evidence type="ECO:0000256" key="3">
    <source>
        <dbReference type="ARBA" id="ARBA00022989"/>
    </source>
</evidence>
<feature type="transmembrane region" description="Helical" evidence="6">
    <location>
        <begin position="73"/>
        <end position="95"/>
    </location>
</feature>
<dbReference type="PANTHER" id="PTHR12560">
    <property type="entry name" value="LONGEVITY ASSURANCE FACTOR 1 LAG1"/>
    <property type="match status" value="1"/>
</dbReference>
<feature type="domain" description="TLC" evidence="7">
    <location>
        <begin position="118"/>
        <end position="351"/>
    </location>
</feature>
<dbReference type="FunCoup" id="D2VJ89">
    <property type="interactions" value="272"/>
</dbReference>
<dbReference type="OrthoDB" id="537032at2759"/>
<dbReference type="STRING" id="5762.D2VJ89"/>
<feature type="transmembrane region" description="Helical" evidence="6">
    <location>
        <begin position="171"/>
        <end position="190"/>
    </location>
</feature>
<dbReference type="InterPro" id="IPR006634">
    <property type="entry name" value="TLC-dom"/>
</dbReference>
<feature type="transmembrane region" description="Helical" evidence="6">
    <location>
        <begin position="255"/>
        <end position="279"/>
    </location>
</feature>
<dbReference type="InParanoid" id="D2VJ89"/>
<evidence type="ECO:0000256" key="4">
    <source>
        <dbReference type="ARBA" id="ARBA00023136"/>
    </source>
</evidence>
<dbReference type="GO" id="GO:0005783">
    <property type="term" value="C:endoplasmic reticulum"/>
    <property type="evidence" value="ECO:0007669"/>
    <property type="project" value="TreeGrafter"/>
</dbReference>